<feature type="region of interest" description="Disordered" evidence="1">
    <location>
        <begin position="335"/>
        <end position="370"/>
    </location>
</feature>
<evidence type="ECO:0000313" key="2">
    <source>
        <dbReference type="EMBL" id="OCH89983.1"/>
    </source>
</evidence>
<dbReference type="Proteomes" id="UP000250043">
    <property type="component" value="Unassembled WGS sequence"/>
</dbReference>
<keyword evidence="3" id="KW-1185">Reference proteome</keyword>
<gene>
    <name evidence="2" type="ORF">OBBRIDRAFT_835353</name>
</gene>
<feature type="compositionally biased region" description="Low complexity" evidence="1">
    <location>
        <begin position="344"/>
        <end position="361"/>
    </location>
</feature>
<evidence type="ECO:0000256" key="1">
    <source>
        <dbReference type="SAM" id="MobiDB-lite"/>
    </source>
</evidence>
<feature type="compositionally biased region" description="Polar residues" evidence="1">
    <location>
        <begin position="106"/>
        <end position="127"/>
    </location>
</feature>
<feature type="region of interest" description="Disordered" evidence="1">
    <location>
        <begin position="103"/>
        <end position="231"/>
    </location>
</feature>
<proteinExistence type="predicted"/>
<feature type="compositionally biased region" description="Low complexity" evidence="1">
    <location>
        <begin position="141"/>
        <end position="170"/>
    </location>
</feature>
<name>A0A8E2DNJ0_9APHY</name>
<feature type="compositionally biased region" description="Basic and acidic residues" evidence="1">
    <location>
        <begin position="61"/>
        <end position="85"/>
    </location>
</feature>
<feature type="compositionally biased region" description="Polar residues" evidence="1">
    <location>
        <begin position="199"/>
        <end position="231"/>
    </location>
</feature>
<dbReference type="EMBL" id="KV722414">
    <property type="protein sequence ID" value="OCH89983.1"/>
    <property type="molecule type" value="Genomic_DNA"/>
</dbReference>
<dbReference type="OrthoDB" id="3246206at2759"/>
<evidence type="ECO:0000313" key="3">
    <source>
        <dbReference type="Proteomes" id="UP000250043"/>
    </source>
</evidence>
<dbReference type="AlphaFoldDB" id="A0A8E2DNJ0"/>
<feature type="compositionally biased region" description="Polar residues" evidence="1">
    <location>
        <begin position="171"/>
        <end position="181"/>
    </location>
</feature>
<protein>
    <submittedName>
        <fullName evidence="2">Uncharacterized protein</fullName>
    </submittedName>
</protein>
<accession>A0A8E2DNJ0</accession>
<organism evidence="2 3">
    <name type="scientific">Obba rivulosa</name>
    <dbReference type="NCBI Taxonomy" id="1052685"/>
    <lineage>
        <taxon>Eukaryota</taxon>
        <taxon>Fungi</taxon>
        <taxon>Dikarya</taxon>
        <taxon>Basidiomycota</taxon>
        <taxon>Agaricomycotina</taxon>
        <taxon>Agaricomycetes</taxon>
        <taxon>Polyporales</taxon>
        <taxon>Gelatoporiaceae</taxon>
        <taxon>Obba</taxon>
    </lineage>
</organism>
<feature type="region of interest" description="Disordered" evidence="1">
    <location>
        <begin position="289"/>
        <end position="308"/>
    </location>
</feature>
<feature type="compositionally biased region" description="Polar residues" evidence="1">
    <location>
        <begin position="291"/>
        <end position="308"/>
    </location>
</feature>
<reference evidence="2 3" key="1">
    <citation type="submission" date="2016-07" db="EMBL/GenBank/DDBJ databases">
        <title>Draft genome of the white-rot fungus Obba rivulosa 3A-2.</title>
        <authorList>
            <consortium name="DOE Joint Genome Institute"/>
            <person name="Miettinen O."/>
            <person name="Riley R."/>
            <person name="Acob R."/>
            <person name="Barry K."/>
            <person name="Cullen D."/>
            <person name="De Vries R."/>
            <person name="Hainaut M."/>
            <person name="Hatakka A."/>
            <person name="Henrissat B."/>
            <person name="Hilden K."/>
            <person name="Kuo R."/>
            <person name="Labutti K."/>
            <person name="Lipzen A."/>
            <person name="Makela M.R."/>
            <person name="Sandor L."/>
            <person name="Spatafora J.W."/>
            <person name="Grigoriev I.V."/>
            <person name="Hibbett D.S."/>
        </authorList>
    </citation>
    <scope>NUCLEOTIDE SEQUENCE [LARGE SCALE GENOMIC DNA]</scope>
    <source>
        <strain evidence="2 3">3A-2</strain>
    </source>
</reference>
<sequence>MPAPAIYLAAVVGAVAAGIAFKELVYEPHIAPKVEAWAEAFVERRRRRRALRQGPILAQPVHEDGHESRGRRSSDAFDDKNQDGDRLGYSVELEQLVAKEVDEWRSSGQSTLRQRRTTNTMDQSNTFLPYRPMSPTHVLFDSSDPVIPSSSIPPGGLSRARSLSGSQRLSTNNSAQPTPHVQSRDLPTDDSFNIPRPPTSISNASGASPRSLTPLTFNTADTPSISAPLSRHSTPDYSDISASQFPASVYNTAFLGTHSSSPAPGRAASGTLSVQAFSRAQSPFSDAWSVGTDSSTMQSMSGLTSPAAQSYSSLDDLANHSDDDVLSLRSGMFSASDLHDDEPLSLLSPTLSRRNSNSPRPGSDDGWDVVGGRVLEHSEHSLVPLP</sequence>
<feature type="region of interest" description="Disordered" evidence="1">
    <location>
        <begin position="53"/>
        <end position="85"/>
    </location>
</feature>